<dbReference type="Pfam" id="PF06305">
    <property type="entry name" value="LapA_dom"/>
    <property type="match status" value="1"/>
</dbReference>
<dbReference type="EMBL" id="LS423452">
    <property type="protein sequence ID" value="SPS05191.1"/>
    <property type="molecule type" value="Genomic_DNA"/>
</dbReference>
<dbReference type="InterPro" id="IPR010445">
    <property type="entry name" value="LapA_dom"/>
</dbReference>
<dbReference type="GO" id="GO:0005886">
    <property type="term" value="C:plasma membrane"/>
    <property type="evidence" value="ECO:0007669"/>
    <property type="project" value="InterPro"/>
</dbReference>
<organism evidence="7">
    <name type="scientific">Candidatus Nitrotoga fabula</name>
    <dbReference type="NCBI Taxonomy" id="2182327"/>
    <lineage>
        <taxon>Bacteria</taxon>
        <taxon>Pseudomonadati</taxon>
        <taxon>Pseudomonadota</taxon>
        <taxon>Betaproteobacteria</taxon>
        <taxon>Nitrosomonadales</taxon>
        <taxon>Gallionellaceae</taxon>
        <taxon>Candidatus Nitrotoga</taxon>
    </lineage>
</organism>
<keyword evidence="1" id="KW-1003">Cell membrane</keyword>
<sequence length="95" mass="11000">MRYLIWLLRAILFLVFLGFAIKNDQPVVLQYILGYEWHTSLILALLLFFAAGMVVGVLAVLNNILRQRREIAMLKRELRLKSKLVNENDLNSPGM</sequence>
<accession>A0A2X0SCT0</accession>
<dbReference type="AlphaFoldDB" id="A0A2X0SCT0"/>
<keyword evidence="3 5" id="KW-1133">Transmembrane helix</keyword>
<protein>
    <recommendedName>
        <fullName evidence="6">Lipopolysaccharide assembly protein A domain-containing protein</fullName>
    </recommendedName>
</protein>
<proteinExistence type="predicted"/>
<keyword evidence="4 5" id="KW-0472">Membrane</keyword>
<feature type="domain" description="Lipopolysaccharide assembly protein A" evidence="6">
    <location>
        <begin position="22"/>
        <end position="82"/>
    </location>
</feature>
<name>A0A2X0SCT0_9PROT</name>
<evidence type="ECO:0000256" key="2">
    <source>
        <dbReference type="ARBA" id="ARBA00022692"/>
    </source>
</evidence>
<evidence type="ECO:0000256" key="3">
    <source>
        <dbReference type="ARBA" id="ARBA00022989"/>
    </source>
</evidence>
<feature type="transmembrane region" description="Helical" evidence="5">
    <location>
        <begin position="44"/>
        <end position="65"/>
    </location>
</feature>
<evidence type="ECO:0000256" key="4">
    <source>
        <dbReference type="ARBA" id="ARBA00023136"/>
    </source>
</evidence>
<keyword evidence="2 5" id="KW-0812">Transmembrane</keyword>
<evidence type="ECO:0000259" key="6">
    <source>
        <dbReference type="Pfam" id="PF06305"/>
    </source>
</evidence>
<gene>
    <name evidence="7" type="ORF">NITFAB_0780</name>
</gene>
<evidence type="ECO:0000256" key="1">
    <source>
        <dbReference type="ARBA" id="ARBA00022475"/>
    </source>
</evidence>
<reference evidence="7" key="1">
    <citation type="submission" date="2018-05" db="EMBL/GenBank/DDBJ databases">
        <authorList>
            <person name="Lanie J.A."/>
            <person name="Ng W.-L."/>
            <person name="Kazmierczak K.M."/>
            <person name="Andrzejewski T.M."/>
            <person name="Davidsen T.M."/>
            <person name="Wayne K.J."/>
            <person name="Tettelin H."/>
            <person name="Glass J.I."/>
            <person name="Rusch D."/>
            <person name="Podicherti R."/>
            <person name="Tsui H.-C.T."/>
            <person name="Winkler M.E."/>
        </authorList>
    </citation>
    <scope>NUCLEOTIDE SEQUENCE</scope>
    <source>
        <strain evidence="7">KNB</strain>
    </source>
</reference>
<evidence type="ECO:0000256" key="5">
    <source>
        <dbReference type="SAM" id="Phobius"/>
    </source>
</evidence>
<evidence type="ECO:0000313" key="7">
    <source>
        <dbReference type="EMBL" id="SPS05191.1"/>
    </source>
</evidence>